<dbReference type="NCBIfam" id="TIGR03824">
    <property type="entry name" value="FlgM_jcvi"/>
    <property type="match status" value="1"/>
</dbReference>
<keyword evidence="10" id="KW-0969">Cilium</keyword>
<dbReference type="GO" id="GO:0045892">
    <property type="term" value="P:negative regulation of DNA-templated transcription"/>
    <property type="evidence" value="ECO:0007669"/>
    <property type="project" value="InterPro"/>
</dbReference>
<keyword evidence="6" id="KW-0804">Transcription</keyword>
<evidence type="ECO:0000259" key="9">
    <source>
        <dbReference type="Pfam" id="PF04316"/>
    </source>
</evidence>
<dbReference type="AlphaFoldDB" id="A0A7G5ILX2"/>
<gene>
    <name evidence="10" type="primary">flgM</name>
    <name evidence="10" type="ORF">H3309_07905</name>
</gene>
<dbReference type="GO" id="GO:0044781">
    <property type="term" value="P:bacterial-type flagellum organization"/>
    <property type="evidence" value="ECO:0007669"/>
    <property type="project" value="UniProtKB-KW"/>
</dbReference>
<keyword evidence="4" id="KW-1005">Bacterial flagellum biogenesis</keyword>
<sequence>MTEREPPLNDEIAQLARELAITPPIDEAKVARVKAAIASGQYRIDPDAIADALIRWSGQTAPSAP</sequence>
<reference evidence="10 11" key="1">
    <citation type="submission" date="2020-07" db="EMBL/GenBank/DDBJ databases">
        <title>Complete genome sequence for Sandaracinobacter sp. M6.</title>
        <authorList>
            <person name="Tang Y."/>
            <person name="Liu Q."/>
            <person name="Guo Z."/>
            <person name="Lei P."/>
            <person name="Huang B."/>
        </authorList>
    </citation>
    <scope>NUCLEOTIDE SEQUENCE [LARGE SCALE GENOMIC DNA]</scope>
    <source>
        <strain evidence="10 11">M6</strain>
    </source>
</reference>
<evidence type="ECO:0000256" key="7">
    <source>
        <dbReference type="ARBA" id="ARBA00024739"/>
    </source>
</evidence>
<dbReference type="RefSeq" id="WP_182298212.1">
    <property type="nucleotide sequence ID" value="NZ_CP059851.1"/>
</dbReference>
<feature type="domain" description="Anti-sigma-28 factor FlgM C-terminal" evidence="9">
    <location>
        <begin position="11"/>
        <end position="54"/>
    </location>
</feature>
<dbReference type="Pfam" id="PF04316">
    <property type="entry name" value="FlgM"/>
    <property type="match status" value="1"/>
</dbReference>
<keyword evidence="5" id="KW-0805">Transcription regulation</keyword>
<keyword evidence="10" id="KW-0966">Cell projection</keyword>
<name>A0A7G5ILX2_9SPHN</name>
<dbReference type="InterPro" id="IPR007412">
    <property type="entry name" value="FlgM"/>
</dbReference>
<comment type="similarity">
    <text evidence="1">Belongs to the FlgM family.</text>
</comment>
<evidence type="ECO:0000313" key="10">
    <source>
        <dbReference type="EMBL" id="QMW24364.1"/>
    </source>
</evidence>
<evidence type="ECO:0000256" key="6">
    <source>
        <dbReference type="ARBA" id="ARBA00023163"/>
    </source>
</evidence>
<evidence type="ECO:0000256" key="4">
    <source>
        <dbReference type="ARBA" id="ARBA00022795"/>
    </source>
</evidence>
<protein>
    <recommendedName>
        <fullName evidence="2">Negative regulator of flagellin synthesis</fullName>
    </recommendedName>
    <alternativeName>
        <fullName evidence="8">Anti-sigma-28 factor</fullName>
    </alternativeName>
</protein>
<keyword evidence="3" id="KW-0678">Repressor</keyword>
<dbReference type="Proteomes" id="UP000515292">
    <property type="component" value="Chromosome"/>
</dbReference>
<dbReference type="SUPFAM" id="SSF101498">
    <property type="entry name" value="Anti-sigma factor FlgM"/>
    <property type="match status" value="1"/>
</dbReference>
<dbReference type="InterPro" id="IPR031316">
    <property type="entry name" value="FlgM_C"/>
</dbReference>
<dbReference type="KEGG" id="sand:H3309_07905"/>
<evidence type="ECO:0000313" key="11">
    <source>
        <dbReference type="Proteomes" id="UP000515292"/>
    </source>
</evidence>
<accession>A0A7G5ILX2</accession>
<evidence type="ECO:0000256" key="8">
    <source>
        <dbReference type="ARBA" id="ARBA00030117"/>
    </source>
</evidence>
<evidence type="ECO:0000256" key="3">
    <source>
        <dbReference type="ARBA" id="ARBA00022491"/>
    </source>
</evidence>
<organism evidence="10 11">
    <name type="scientific">Sandaracinobacteroides saxicola</name>
    <dbReference type="NCBI Taxonomy" id="2759707"/>
    <lineage>
        <taxon>Bacteria</taxon>
        <taxon>Pseudomonadati</taxon>
        <taxon>Pseudomonadota</taxon>
        <taxon>Alphaproteobacteria</taxon>
        <taxon>Sphingomonadales</taxon>
        <taxon>Sphingosinicellaceae</taxon>
        <taxon>Sandaracinobacteroides</taxon>
    </lineage>
</organism>
<evidence type="ECO:0000256" key="1">
    <source>
        <dbReference type="ARBA" id="ARBA00005322"/>
    </source>
</evidence>
<keyword evidence="11" id="KW-1185">Reference proteome</keyword>
<evidence type="ECO:0000256" key="2">
    <source>
        <dbReference type="ARBA" id="ARBA00017823"/>
    </source>
</evidence>
<dbReference type="InterPro" id="IPR035890">
    <property type="entry name" value="Anti-sigma-28_factor_FlgM_sf"/>
</dbReference>
<keyword evidence="10" id="KW-0282">Flagellum</keyword>
<proteinExistence type="inferred from homology"/>
<comment type="function">
    <text evidence="7">Responsible for the coupling of flagellin expression to flagellar assembly by preventing expression of the flagellin genes when a component of the middle class of proteins is defective. It negatively regulates flagellar genes by inhibiting the activity of FliA by directly binding to FliA.</text>
</comment>
<dbReference type="EMBL" id="CP059851">
    <property type="protein sequence ID" value="QMW24364.1"/>
    <property type="molecule type" value="Genomic_DNA"/>
</dbReference>
<evidence type="ECO:0000256" key="5">
    <source>
        <dbReference type="ARBA" id="ARBA00023015"/>
    </source>
</evidence>